<evidence type="ECO:0000313" key="3">
    <source>
        <dbReference type="Proteomes" id="UP000284177"/>
    </source>
</evidence>
<dbReference type="EMBL" id="MCIB01000023">
    <property type="protein sequence ID" value="RKD31243.1"/>
    <property type="molecule type" value="Genomic_DNA"/>
</dbReference>
<protein>
    <recommendedName>
        <fullName evidence="1">Rubrerythrin diiron-binding domain-containing protein</fullName>
    </recommendedName>
</protein>
<dbReference type="InterPro" id="IPR009078">
    <property type="entry name" value="Ferritin-like_SF"/>
</dbReference>
<dbReference type="GO" id="GO:0046872">
    <property type="term" value="F:metal ion binding"/>
    <property type="evidence" value="ECO:0007669"/>
    <property type="project" value="InterPro"/>
</dbReference>
<name>A0A419T1B2_9FIRM</name>
<dbReference type="Pfam" id="PF02915">
    <property type="entry name" value="Rubrerythrin"/>
    <property type="match status" value="1"/>
</dbReference>
<sequence length="170" mass="20287">MGNVEKIVQILKFAQKMEKQGVNFYSHYRDKVKNESVKELFDELVNIEQDHYNLLEKKLNELDAKKDLEVISWVIDEEHYVKSPKIFADNSILDDEYLYDLTVMRIAYLIENDFAEFYKNAAKEVENEAVKSFLEGLAEWEEEHKDLFYGKYQEMLKGNWQDISSYLFSK</sequence>
<dbReference type="GO" id="GO:0016491">
    <property type="term" value="F:oxidoreductase activity"/>
    <property type="evidence" value="ECO:0007669"/>
    <property type="project" value="InterPro"/>
</dbReference>
<dbReference type="AlphaFoldDB" id="A0A419T1B2"/>
<dbReference type="SUPFAM" id="SSF47240">
    <property type="entry name" value="Ferritin-like"/>
    <property type="match status" value="1"/>
</dbReference>
<dbReference type="RefSeq" id="WP_120169661.1">
    <property type="nucleotide sequence ID" value="NZ_MCIB01000023.1"/>
</dbReference>
<organism evidence="2 3">
    <name type="scientific">Thermohalobacter berrensis</name>
    <dbReference type="NCBI Taxonomy" id="99594"/>
    <lineage>
        <taxon>Bacteria</taxon>
        <taxon>Bacillati</taxon>
        <taxon>Bacillota</taxon>
        <taxon>Tissierellia</taxon>
        <taxon>Tissierellales</taxon>
        <taxon>Thermohalobacteraceae</taxon>
        <taxon>Thermohalobacter</taxon>
    </lineage>
</organism>
<keyword evidence="3" id="KW-1185">Reference proteome</keyword>
<reference evidence="2 3" key="1">
    <citation type="submission" date="2016-08" db="EMBL/GenBank/DDBJ databases">
        <title>Novel Firmicutes and Novel Genomes.</title>
        <authorList>
            <person name="Poppleton D.I."/>
            <person name="Gribaldo S."/>
        </authorList>
    </citation>
    <scope>NUCLEOTIDE SEQUENCE [LARGE SCALE GENOMIC DNA]</scope>
    <source>
        <strain evidence="2 3">CTT3</strain>
    </source>
</reference>
<comment type="caution">
    <text evidence="2">The sequence shown here is derived from an EMBL/GenBank/DDBJ whole genome shotgun (WGS) entry which is preliminary data.</text>
</comment>
<dbReference type="InterPro" id="IPR003251">
    <property type="entry name" value="Rr_diiron-bd_dom"/>
</dbReference>
<evidence type="ECO:0000259" key="1">
    <source>
        <dbReference type="Pfam" id="PF02915"/>
    </source>
</evidence>
<accession>A0A419T1B2</accession>
<dbReference type="PANTHER" id="PTHR33531:SF7">
    <property type="entry name" value="HYPOTHETICAL MEMBRANE PROTEIN, CONSERVED"/>
    <property type="match status" value="1"/>
</dbReference>
<dbReference type="Proteomes" id="UP000284177">
    <property type="component" value="Unassembled WGS sequence"/>
</dbReference>
<dbReference type="PANTHER" id="PTHR33531">
    <property type="entry name" value="RUBRERYTHRIN SUBFAMILY"/>
    <property type="match status" value="1"/>
</dbReference>
<evidence type="ECO:0000313" key="2">
    <source>
        <dbReference type="EMBL" id="RKD31243.1"/>
    </source>
</evidence>
<dbReference type="CDD" id="cd01045">
    <property type="entry name" value="Ferritin_like_AB"/>
    <property type="match status" value="1"/>
</dbReference>
<gene>
    <name evidence="2" type="ORF">BET03_03705</name>
</gene>
<proteinExistence type="predicted"/>
<feature type="domain" description="Rubrerythrin diiron-binding" evidence="1">
    <location>
        <begin position="10"/>
        <end position="148"/>
    </location>
</feature>
<dbReference type="OrthoDB" id="9808511at2"/>
<dbReference type="InterPro" id="IPR012347">
    <property type="entry name" value="Ferritin-like"/>
</dbReference>
<dbReference type="Gene3D" id="1.20.1260.10">
    <property type="match status" value="1"/>
</dbReference>